<evidence type="ECO:0000313" key="1">
    <source>
        <dbReference type="EMBL" id="KKR97842.1"/>
    </source>
</evidence>
<evidence type="ECO:0000313" key="2">
    <source>
        <dbReference type="Proteomes" id="UP000034108"/>
    </source>
</evidence>
<comment type="caution">
    <text evidence="1">The sequence shown here is derived from an EMBL/GenBank/DDBJ whole genome shotgun (WGS) entry which is preliminary data.</text>
</comment>
<name>A0A0G0YBY0_9BACT</name>
<dbReference type="InterPro" id="IPR046732">
    <property type="entry name" value="DUF6624"/>
</dbReference>
<protein>
    <submittedName>
        <fullName evidence="1">Uncharacterized protein</fullName>
    </submittedName>
</protein>
<dbReference type="STRING" id="1619048.UU49_C0023G0014"/>
<dbReference type="AlphaFoldDB" id="A0A0G0YBY0"/>
<proteinExistence type="predicted"/>
<sequence>MEKENARQLAIITSEIQQMAREDQDARIAGDASVTIAVDQKNKERLQIIIKQIGWPSKLKVGEDAAHAAWILVQHADEDLSFQRLCLDLMRAEKKDEVAQEDIAYLDDRIRVSEGQLQLYGTQWKVDKEKGYIPETIDDPENLDQRRADMGMEPFAEYSEAVQKWYEKLSSEQGGIKQYLQKHLGIEQKNAERIKLLKTKDLPKNYQAQRGFFHDERLDGVTLAVIPDDLWVKGSQPSESSAEKELILIKQSYFEAQENPDEIAWLLHELAHCQNFLDFASPEEYQANMQKSAFGDLKIGNRYPNNPVEKFAFTKQFQYLKEQGKSRENIAVMLSGYYNEEDFPFFNKLLDDIFFFSTQFSRLCYF</sequence>
<reference evidence="1 2" key="1">
    <citation type="journal article" date="2015" name="Nature">
        <title>rRNA introns, odd ribosomes, and small enigmatic genomes across a large radiation of phyla.</title>
        <authorList>
            <person name="Brown C.T."/>
            <person name="Hug L.A."/>
            <person name="Thomas B.C."/>
            <person name="Sharon I."/>
            <person name="Castelle C.J."/>
            <person name="Singh A."/>
            <person name="Wilkins M.J."/>
            <person name="Williams K.H."/>
            <person name="Banfield J.F."/>
        </authorList>
    </citation>
    <scope>NUCLEOTIDE SEQUENCE [LARGE SCALE GENOMIC DNA]</scope>
</reference>
<organism evidence="1 2">
    <name type="scientific">Candidatus Magasanikbacteria bacterium GW2011_GWC2_41_17</name>
    <dbReference type="NCBI Taxonomy" id="1619048"/>
    <lineage>
        <taxon>Bacteria</taxon>
        <taxon>Candidatus Magasanikiibacteriota</taxon>
    </lineage>
</organism>
<dbReference type="Pfam" id="PF20329">
    <property type="entry name" value="DUF6624"/>
    <property type="match status" value="1"/>
</dbReference>
<gene>
    <name evidence="1" type="ORF">UU49_C0023G0014</name>
</gene>
<dbReference type="Proteomes" id="UP000034108">
    <property type="component" value="Unassembled WGS sequence"/>
</dbReference>
<dbReference type="EMBL" id="LCAV01000023">
    <property type="protein sequence ID" value="KKR97842.1"/>
    <property type="molecule type" value="Genomic_DNA"/>
</dbReference>
<accession>A0A0G0YBY0</accession>